<feature type="compositionally biased region" description="Acidic residues" evidence="1">
    <location>
        <begin position="59"/>
        <end position="84"/>
    </location>
</feature>
<proteinExistence type="predicted"/>
<dbReference type="AlphaFoldDB" id="A0A699H7L6"/>
<dbReference type="InterPro" id="IPR036397">
    <property type="entry name" value="RNaseH_sf"/>
</dbReference>
<feature type="region of interest" description="Disordered" evidence="1">
    <location>
        <begin position="1"/>
        <end position="105"/>
    </location>
</feature>
<protein>
    <recommendedName>
        <fullName evidence="2">Tf2-1-like SH3-like domain-containing protein</fullName>
    </recommendedName>
</protein>
<feature type="domain" description="Tf2-1-like SH3-like" evidence="2">
    <location>
        <begin position="824"/>
        <end position="876"/>
    </location>
</feature>
<sequence length="913" mass="103936">MPPKDDVLPAEEQPLPVAVSSTADSPGYITKFDPEKDPKEEDDEDPKEDLADYPTDRDDKEEESFEDDDDDEEADEGEDEEEEKEYQAPANSIPSPPLPTSPPNARAPLGYRAAMIWWRAEAVAPSNYILAPRSGILPLGTPPSGTLPLLPIPLPTSSPPLLLPSNDYRADVPEVILLPRKWLFFALGPTFKVRECSSAPTAGPTGGFRADYGFEDLDEIVEEIPMTDVAELGKRMTNFVTTVRQDTNEIYGILDNAQDDRLLMSDQLNLLHKDRRSYAHMARIMKSEAKASREAWVQSMDTSDMTHFEMVALQSQQKPAGDLTHPDKMATTKRTTRASPAMTTITTPVTNAQLKALIDQGIADALAARDSNRSQNGNNSHNSGTGVFGLTQWFERMETVFNISNCAVKNQVKFGTCTLHGVALTWWKSYELALMCERMFPEDSDKIEKYVGRLPDMIHRSVMASKPKTMKFEDTSRNNKNQQQQNKRQNTSRAYTAGHGEKKPYGDLSHCALNATITMMVQVLPNVISATELAIWPVTIGVLQMPILLTTKWALGQTLIVHGDEIHQRNETRLNIILCTKTQKYMLKGCQVFLAHVTTKKTEDKLEGKRLEDVPIVRDFPKVFLKDLLVFHRLDRSFLKKALYGQVPHLGELRSCLSRRNAPAIFMDLMNRKELNMRQPHWLELLSDYDCEIPYHPRKANVVADALSRKEWNKPLRVRSLVMTISVNLPKQILEAQMEAHKPKNFKKEDVGGLLVQPEIPQWKWDNITMNFITKLPKSSKGYDTIWVIIDRLTKSAIFVPMRETDPMERLERMYLKEVSLWKGEVRFGKRGKLKPRYVRPFKVLPKIRAVAYKLELPQELSRVHNTFHVSNLKKCYADEPLAVQLDGFHIDDKLYFIEEPIEIMEWIVKLND</sequence>
<evidence type="ECO:0000259" key="2">
    <source>
        <dbReference type="Pfam" id="PF24626"/>
    </source>
</evidence>
<dbReference type="PANTHER" id="PTHR46148">
    <property type="entry name" value="CHROMO DOMAIN-CONTAINING PROTEIN"/>
    <property type="match status" value="1"/>
</dbReference>
<feature type="compositionally biased region" description="Low complexity" evidence="1">
    <location>
        <begin position="478"/>
        <end position="489"/>
    </location>
</feature>
<dbReference type="PANTHER" id="PTHR46148:SF59">
    <property type="entry name" value="NUCLEOTIDYLTRANSFERASE, RIBONUCLEASE H"/>
    <property type="match status" value="1"/>
</dbReference>
<dbReference type="Pfam" id="PF24626">
    <property type="entry name" value="SH3_Tf2-1"/>
    <property type="match status" value="1"/>
</dbReference>
<evidence type="ECO:0000256" key="1">
    <source>
        <dbReference type="SAM" id="MobiDB-lite"/>
    </source>
</evidence>
<dbReference type="InterPro" id="IPR056924">
    <property type="entry name" value="SH3_Tf2-1"/>
</dbReference>
<comment type="caution">
    <text evidence="3">The sequence shown here is derived from an EMBL/GenBank/DDBJ whole genome shotgun (WGS) entry which is preliminary data.</text>
</comment>
<dbReference type="EMBL" id="BKCJ010099950">
    <property type="protein sequence ID" value="GEX29306.1"/>
    <property type="molecule type" value="Genomic_DNA"/>
</dbReference>
<name>A0A699H7L6_TANCI</name>
<accession>A0A699H7L6</accession>
<feature type="compositionally biased region" description="Basic and acidic residues" evidence="1">
    <location>
        <begin position="48"/>
        <end position="58"/>
    </location>
</feature>
<dbReference type="Gene3D" id="3.30.420.10">
    <property type="entry name" value="Ribonuclease H-like superfamily/Ribonuclease H"/>
    <property type="match status" value="1"/>
</dbReference>
<gene>
    <name evidence="3" type="ORF">Tci_301281</name>
</gene>
<evidence type="ECO:0000313" key="3">
    <source>
        <dbReference type="EMBL" id="GEX29306.1"/>
    </source>
</evidence>
<dbReference type="GO" id="GO:0003676">
    <property type="term" value="F:nucleic acid binding"/>
    <property type="evidence" value="ECO:0007669"/>
    <property type="project" value="InterPro"/>
</dbReference>
<organism evidence="3">
    <name type="scientific">Tanacetum cinerariifolium</name>
    <name type="common">Dalmatian daisy</name>
    <name type="synonym">Chrysanthemum cinerariifolium</name>
    <dbReference type="NCBI Taxonomy" id="118510"/>
    <lineage>
        <taxon>Eukaryota</taxon>
        <taxon>Viridiplantae</taxon>
        <taxon>Streptophyta</taxon>
        <taxon>Embryophyta</taxon>
        <taxon>Tracheophyta</taxon>
        <taxon>Spermatophyta</taxon>
        <taxon>Magnoliopsida</taxon>
        <taxon>eudicotyledons</taxon>
        <taxon>Gunneridae</taxon>
        <taxon>Pentapetalae</taxon>
        <taxon>asterids</taxon>
        <taxon>campanulids</taxon>
        <taxon>Asterales</taxon>
        <taxon>Asteraceae</taxon>
        <taxon>Asteroideae</taxon>
        <taxon>Anthemideae</taxon>
        <taxon>Anthemidinae</taxon>
        <taxon>Tanacetum</taxon>
    </lineage>
</organism>
<reference evidence="3" key="1">
    <citation type="journal article" date="2019" name="Sci. Rep.">
        <title>Draft genome of Tanacetum cinerariifolium, the natural source of mosquito coil.</title>
        <authorList>
            <person name="Yamashiro T."/>
            <person name="Shiraishi A."/>
            <person name="Satake H."/>
            <person name="Nakayama K."/>
        </authorList>
    </citation>
    <scope>NUCLEOTIDE SEQUENCE</scope>
</reference>
<feature type="region of interest" description="Disordered" evidence="1">
    <location>
        <begin position="468"/>
        <end position="502"/>
    </location>
</feature>